<organism evidence="1">
    <name type="scientific">marine metagenome</name>
    <dbReference type="NCBI Taxonomy" id="408172"/>
    <lineage>
        <taxon>unclassified sequences</taxon>
        <taxon>metagenomes</taxon>
        <taxon>ecological metagenomes</taxon>
    </lineage>
</organism>
<dbReference type="EMBL" id="UINC01000343">
    <property type="protein sequence ID" value="SUZ53681.1"/>
    <property type="molecule type" value="Genomic_DNA"/>
</dbReference>
<accession>A0A381NGM0</accession>
<reference evidence="1" key="1">
    <citation type="submission" date="2018-05" db="EMBL/GenBank/DDBJ databases">
        <authorList>
            <person name="Lanie J.A."/>
            <person name="Ng W.-L."/>
            <person name="Kazmierczak K.M."/>
            <person name="Andrzejewski T.M."/>
            <person name="Davidsen T.M."/>
            <person name="Wayne K.J."/>
            <person name="Tettelin H."/>
            <person name="Glass J.I."/>
            <person name="Rusch D."/>
            <person name="Podicherti R."/>
            <person name="Tsui H.-C.T."/>
            <person name="Winkler M.E."/>
        </authorList>
    </citation>
    <scope>NUCLEOTIDE SEQUENCE</scope>
</reference>
<gene>
    <name evidence="1" type="ORF">METZ01_LOCUS6535</name>
</gene>
<proteinExistence type="predicted"/>
<evidence type="ECO:0000313" key="1">
    <source>
        <dbReference type="EMBL" id="SUZ53681.1"/>
    </source>
</evidence>
<name>A0A381NGM0_9ZZZZ</name>
<protein>
    <submittedName>
        <fullName evidence="1">Uncharacterized protein</fullName>
    </submittedName>
</protein>
<sequence>MATIEVARQKASERRVRADAAEEQGRRFIEATAVPVMQQVLSVLRVEGYAYRLSTPVGAARLVSEKHHEDFIDLAVDTTQDPVTIMTRVSHVRGQRVSTTERPLGSGADLKQLTDEHVLEFLLEALPVFVER</sequence>
<dbReference type="AlphaFoldDB" id="A0A381NGM0"/>